<dbReference type="PANTHER" id="PTHR42767:SF1">
    <property type="entry name" value="ENDO-BETA-1,6-GALACTANASE-LIKE DOMAIN-CONTAINING PROTEIN"/>
    <property type="match status" value="1"/>
</dbReference>
<dbReference type="GO" id="GO:0004553">
    <property type="term" value="F:hydrolase activity, hydrolyzing O-glycosyl compounds"/>
    <property type="evidence" value="ECO:0007669"/>
    <property type="project" value="InterPro"/>
</dbReference>
<proteinExistence type="predicted"/>
<sequence>MNNPGAGIMRLISMILTGIQMLILLLGFTTLQAASVTIDGAIEYQEIDGFGGNEVQLFPKTDNDFNLIFNELGASILDMGLYTQTEDTVYNDTGLGDASRNDNDDPDIIDWNGVDTSWIDMIGRVLPVKAQAHGCNIFAGKVCSPPSWMRSPAGLFYRDGKLLAQNYDEFAEFLYIWYKGLKDRKGVTLSYIGLQNEPNGGHNPTWTGCTYTGAELRDLIKVVGPYFQTKGITAKIILPECVSLGSFAGLANPTLQDPIARQYVGVLATHPYNVTFSNPDGAITAWTNVADIAGQYNLKLWQNEWGAGNTSWKDGLLYVQHMHNGLYYGKVSAWLYMDLYHPTSFGDGYGGLVNENGPREQFYWVKHYFRYVRPGAVRIQAATDNGNILVTSFVQKDSKTIAIVNINRGGSNQNVNFTVNNIQGLSSLNAIRSSATENAVNLGQISVTGNSFSYTLPDSSITTLTGTIGTTTNEMGRKKDNPIEIIVSPNPFNPKTIIEVRSQGSAGHLAVNIYDIKGALVNTLAPCYGTHSSDRPGRDGQNTAGAIRYIWDASSWQTGLYIVKIIAGDKIMARKITLLK</sequence>
<feature type="domain" description="Endo-beta-1,6-galactanase-like" evidence="1">
    <location>
        <begin position="130"/>
        <end position="308"/>
    </location>
</feature>
<organism evidence="2 3">
    <name type="scientific">Candidatus Raymondbacteria bacterium RIFOXYD12_FULL_49_13</name>
    <dbReference type="NCBI Taxonomy" id="1817890"/>
    <lineage>
        <taxon>Bacteria</taxon>
        <taxon>Raymondiibacteriota</taxon>
    </lineage>
</organism>
<gene>
    <name evidence="2" type="ORF">A2519_06510</name>
</gene>
<dbReference type="Gene3D" id="2.60.40.1180">
    <property type="entry name" value="Golgi alpha-mannosidase II"/>
    <property type="match status" value="1"/>
</dbReference>
<dbReference type="SUPFAM" id="SSF51011">
    <property type="entry name" value="Glycosyl hydrolase domain"/>
    <property type="match status" value="1"/>
</dbReference>
<protein>
    <recommendedName>
        <fullName evidence="1">Endo-beta-1,6-galactanase-like domain-containing protein</fullName>
    </recommendedName>
</protein>
<dbReference type="AlphaFoldDB" id="A0A1F7F8X3"/>
<dbReference type="Proteomes" id="UP000179243">
    <property type="component" value="Unassembled WGS sequence"/>
</dbReference>
<reference evidence="2 3" key="1">
    <citation type="journal article" date="2016" name="Nat. Commun.">
        <title>Thousands of microbial genomes shed light on interconnected biogeochemical processes in an aquifer system.</title>
        <authorList>
            <person name="Anantharaman K."/>
            <person name="Brown C.T."/>
            <person name="Hug L.A."/>
            <person name="Sharon I."/>
            <person name="Castelle C.J."/>
            <person name="Probst A.J."/>
            <person name="Thomas B.C."/>
            <person name="Singh A."/>
            <person name="Wilkins M.J."/>
            <person name="Karaoz U."/>
            <person name="Brodie E.L."/>
            <person name="Williams K.H."/>
            <person name="Hubbard S.S."/>
            <person name="Banfield J.F."/>
        </authorList>
    </citation>
    <scope>NUCLEOTIDE SEQUENCE [LARGE SCALE GENOMIC DNA]</scope>
</reference>
<dbReference type="EMBL" id="MFYX01000099">
    <property type="protein sequence ID" value="OGK02992.1"/>
    <property type="molecule type" value="Genomic_DNA"/>
</dbReference>
<accession>A0A1F7F8X3</accession>
<dbReference type="SUPFAM" id="SSF51445">
    <property type="entry name" value="(Trans)glycosidases"/>
    <property type="match status" value="1"/>
</dbReference>
<dbReference type="InterPro" id="IPR017853">
    <property type="entry name" value="GH"/>
</dbReference>
<evidence type="ECO:0000313" key="2">
    <source>
        <dbReference type="EMBL" id="OGK02992.1"/>
    </source>
</evidence>
<dbReference type="PANTHER" id="PTHR42767">
    <property type="entry name" value="ENDO-BETA-1,6-GALACTANASE"/>
    <property type="match status" value="1"/>
</dbReference>
<dbReference type="InterPro" id="IPR039514">
    <property type="entry name" value="6GAL-like"/>
</dbReference>
<evidence type="ECO:0000259" key="1">
    <source>
        <dbReference type="Pfam" id="PF14587"/>
    </source>
</evidence>
<evidence type="ECO:0000313" key="3">
    <source>
        <dbReference type="Proteomes" id="UP000179243"/>
    </source>
</evidence>
<dbReference type="InterPro" id="IPR039743">
    <property type="entry name" value="6GAL/EXGAL"/>
</dbReference>
<comment type="caution">
    <text evidence="2">The sequence shown here is derived from an EMBL/GenBank/DDBJ whole genome shotgun (WGS) entry which is preliminary data.</text>
</comment>
<dbReference type="Pfam" id="PF14587">
    <property type="entry name" value="Glyco_hydr_30_2"/>
    <property type="match status" value="1"/>
</dbReference>
<dbReference type="InterPro" id="IPR013780">
    <property type="entry name" value="Glyco_hydro_b"/>
</dbReference>
<name>A0A1F7F8X3_UNCRA</name>
<dbReference type="Gene3D" id="3.20.20.80">
    <property type="entry name" value="Glycosidases"/>
    <property type="match status" value="1"/>
</dbReference>